<name>A0A1L9U7F4_ASPBC</name>
<dbReference type="GeneID" id="93581137"/>
<dbReference type="VEuPathDB" id="FungiDB:ASPBRDRAFT_660895"/>
<protein>
    <submittedName>
        <fullName evidence="1">Uncharacterized protein</fullName>
    </submittedName>
</protein>
<organism evidence="1 2">
    <name type="scientific">Aspergillus brasiliensis (strain CBS 101740 / IMI 381727 / IBT 21946)</name>
    <dbReference type="NCBI Taxonomy" id="767769"/>
    <lineage>
        <taxon>Eukaryota</taxon>
        <taxon>Fungi</taxon>
        <taxon>Dikarya</taxon>
        <taxon>Ascomycota</taxon>
        <taxon>Pezizomycotina</taxon>
        <taxon>Eurotiomycetes</taxon>
        <taxon>Eurotiomycetidae</taxon>
        <taxon>Eurotiales</taxon>
        <taxon>Aspergillaceae</taxon>
        <taxon>Aspergillus</taxon>
        <taxon>Aspergillus subgen. Circumdati</taxon>
    </lineage>
</organism>
<dbReference type="Proteomes" id="UP000184499">
    <property type="component" value="Unassembled WGS sequence"/>
</dbReference>
<evidence type="ECO:0000313" key="1">
    <source>
        <dbReference type="EMBL" id="OJJ67616.1"/>
    </source>
</evidence>
<gene>
    <name evidence="1" type="ORF">ASPBRDRAFT_660895</name>
</gene>
<dbReference type="EMBL" id="KV878693">
    <property type="protein sequence ID" value="OJJ67616.1"/>
    <property type="molecule type" value="Genomic_DNA"/>
</dbReference>
<keyword evidence="2" id="KW-1185">Reference proteome</keyword>
<sequence>MNADHNNWPPVSPNSLGSNTTHYAARTGLRPHPALSLAACRMFSIILMMSEVSAGTFRAPTAVVFFAMTSRLLVCLIPFPPDPGGSYSDRDKTGHCCSGDDAVDPASNRGVGIVKGVHLTAPCRQNVGGFGGAVEDPAIIEVQSRLPRIAAASPLTYGIDRVYSRDKHIVTWYERRWLATLVWTK</sequence>
<dbReference type="RefSeq" id="XP_067474865.1">
    <property type="nucleotide sequence ID" value="XM_067628649.1"/>
</dbReference>
<proteinExistence type="predicted"/>
<accession>A0A1L9U7F4</accession>
<reference evidence="2" key="1">
    <citation type="journal article" date="2017" name="Genome Biol.">
        <title>Comparative genomics reveals high biological diversity and specific adaptations in the industrially and medically important fungal genus Aspergillus.</title>
        <authorList>
            <person name="de Vries R.P."/>
            <person name="Riley R."/>
            <person name="Wiebenga A."/>
            <person name="Aguilar-Osorio G."/>
            <person name="Amillis S."/>
            <person name="Uchima C.A."/>
            <person name="Anderluh G."/>
            <person name="Asadollahi M."/>
            <person name="Askin M."/>
            <person name="Barry K."/>
            <person name="Battaglia E."/>
            <person name="Bayram O."/>
            <person name="Benocci T."/>
            <person name="Braus-Stromeyer S.A."/>
            <person name="Caldana C."/>
            <person name="Canovas D."/>
            <person name="Cerqueira G.C."/>
            <person name="Chen F."/>
            <person name="Chen W."/>
            <person name="Choi C."/>
            <person name="Clum A."/>
            <person name="Dos Santos R.A."/>
            <person name="Damasio A.R."/>
            <person name="Diallinas G."/>
            <person name="Emri T."/>
            <person name="Fekete E."/>
            <person name="Flipphi M."/>
            <person name="Freyberg S."/>
            <person name="Gallo A."/>
            <person name="Gournas C."/>
            <person name="Habgood R."/>
            <person name="Hainaut M."/>
            <person name="Harispe M.L."/>
            <person name="Henrissat B."/>
            <person name="Hilden K.S."/>
            <person name="Hope R."/>
            <person name="Hossain A."/>
            <person name="Karabika E."/>
            <person name="Karaffa L."/>
            <person name="Karanyi Z."/>
            <person name="Krasevec N."/>
            <person name="Kuo A."/>
            <person name="Kusch H."/>
            <person name="LaButti K."/>
            <person name="Lagendijk E.L."/>
            <person name="Lapidus A."/>
            <person name="Levasseur A."/>
            <person name="Lindquist E."/>
            <person name="Lipzen A."/>
            <person name="Logrieco A.F."/>
            <person name="MacCabe A."/>
            <person name="Maekelae M.R."/>
            <person name="Malavazi I."/>
            <person name="Melin P."/>
            <person name="Meyer V."/>
            <person name="Mielnichuk N."/>
            <person name="Miskei M."/>
            <person name="Molnar A.P."/>
            <person name="Mule G."/>
            <person name="Ngan C.Y."/>
            <person name="Orejas M."/>
            <person name="Orosz E."/>
            <person name="Ouedraogo J.P."/>
            <person name="Overkamp K.M."/>
            <person name="Park H.-S."/>
            <person name="Perrone G."/>
            <person name="Piumi F."/>
            <person name="Punt P.J."/>
            <person name="Ram A.F."/>
            <person name="Ramon A."/>
            <person name="Rauscher S."/>
            <person name="Record E."/>
            <person name="Riano-Pachon D.M."/>
            <person name="Robert V."/>
            <person name="Roehrig J."/>
            <person name="Ruller R."/>
            <person name="Salamov A."/>
            <person name="Salih N.S."/>
            <person name="Samson R.A."/>
            <person name="Sandor E."/>
            <person name="Sanguinetti M."/>
            <person name="Schuetze T."/>
            <person name="Sepcic K."/>
            <person name="Shelest E."/>
            <person name="Sherlock G."/>
            <person name="Sophianopoulou V."/>
            <person name="Squina F.M."/>
            <person name="Sun H."/>
            <person name="Susca A."/>
            <person name="Todd R.B."/>
            <person name="Tsang A."/>
            <person name="Unkles S.E."/>
            <person name="van de Wiele N."/>
            <person name="van Rossen-Uffink D."/>
            <person name="Oliveira J.V."/>
            <person name="Vesth T.C."/>
            <person name="Visser J."/>
            <person name="Yu J.-H."/>
            <person name="Zhou M."/>
            <person name="Andersen M.R."/>
            <person name="Archer D.B."/>
            <person name="Baker S.E."/>
            <person name="Benoit I."/>
            <person name="Brakhage A.A."/>
            <person name="Braus G.H."/>
            <person name="Fischer R."/>
            <person name="Frisvad J.C."/>
            <person name="Goldman G.H."/>
            <person name="Houbraken J."/>
            <person name="Oakley B."/>
            <person name="Pocsi I."/>
            <person name="Scazzocchio C."/>
            <person name="Seiboth B."/>
            <person name="vanKuyk P.A."/>
            <person name="Wortman J."/>
            <person name="Dyer P.S."/>
            <person name="Grigoriev I.V."/>
        </authorList>
    </citation>
    <scope>NUCLEOTIDE SEQUENCE [LARGE SCALE GENOMIC DNA]</scope>
    <source>
        <strain evidence="2">CBS 101740 / IMI 381727 / IBT 21946</strain>
    </source>
</reference>
<dbReference type="AlphaFoldDB" id="A0A1L9U7F4"/>
<evidence type="ECO:0000313" key="2">
    <source>
        <dbReference type="Proteomes" id="UP000184499"/>
    </source>
</evidence>